<evidence type="ECO:0000313" key="1">
    <source>
        <dbReference type="EMBL" id="RGP64315.1"/>
    </source>
</evidence>
<reference evidence="1 2" key="1">
    <citation type="journal article" date="2018" name="PLoS Pathog.">
        <title>Evolution of structural diversity of trichothecenes, a family of toxins produced by plant pathogenic and entomopathogenic fungi.</title>
        <authorList>
            <person name="Proctor R.H."/>
            <person name="McCormick S.P."/>
            <person name="Kim H.S."/>
            <person name="Cardoza R.E."/>
            <person name="Stanley A.M."/>
            <person name="Lindo L."/>
            <person name="Kelly A."/>
            <person name="Brown D.W."/>
            <person name="Lee T."/>
            <person name="Vaughan M.M."/>
            <person name="Alexander N.J."/>
            <person name="Busman M."/>
            <person name="Gutierrez S."/>
        </authorList>
    </citation>
    <scope>NUCLEOTIDE SEQUENCE [LARGE SCALE GENOMIC DNA]</scope>
    <source>
        <strain evidence="1 2">NRRL 3299</strain>
    </source>
</reference>
<organism evidence="1 2">
    <name type="scientific">Fusarium sporotrichioides</name>
    <dbReference type="NCBI Taxonomy" id="5514"/>
    <lineage>
        <taxon>Eukaryota</taxon>
        <taxon>Fungi</taxon>
        <taxon>Dikarya</taxon>
        <taxon>Ascomycota</taxon>
        <taxon>Pezizomycotina</taxon>
        <taxon>Sordariomycetes</taxon>
        <taxon>Hypocreomycetidae</taxon>
        <taxon>Hypocreales</taxon>
        <taxon>Nectriaceae</taxon>
        <taxon>Fusarium</taxon>
    </lineage>
</organism>
<gene>
    <name evidence="1" type="ORF">FSPOR_8135</name>
</gene>
<keyword evidence="2" id="KW-1185">Reference proteome</keyword>
<comment type="caution">
    <text evidence="1">The sequence shown here is derived from an EMBL/GenBank/DDBJ whole genome shotgun (WGS) entry which is preliminary data.</text>
</comment>
<name>A0A395RW44_FUSSP</name>
<proteinExistence type="predicted"/>
<accession>A0A395RW44</accession>
<evidence type="ECO:0000313" key="2">
    <source>
        <dbReference type="Proteomes" id="UP000266152"/>
    </source>
</evidence>
<dbReference type="EMBL" id="PXOF01000118">
    <property type="protein sequence ID" value="RGP64315.1"/>
    <property type="molecule type" value="Genomic_DNA"/>
</dbReference>
<dbReference type="AlphaFoldDB" id="A0A395RW44"/>
<dbReference type="STRING" id="5514.A0A395RW44"/>
<protein>
    <submittedName>
        <fullName evidence="1">Uncharacterized protein</fullName>
    </submittedName>
</protein>
<sequence>MAITELVVPTLKTDPVTQATFINEVAPFLIKSLDTHANPPKSKHFGKILLENGNDVSGDFRLGVGLEWEDASHFSSFVESENFQTFKTLVKPHSIALPVPQLYNTDFEPIGVFDSTLTEVWQVKIGEGDGKAVESREAWETFSHAVADANGMKRNEKSIQGTSLNLEERMWVGALGWESSEIRNKVLESPVVKEAKKSLDALVWNTFVVAFAK</sequence>
<dbReference type="Proteomes" id="UP000266152">
    <property type="component" value="Unassembled WGS sequence"/>
</dbReference>